<dbReference type="PROSITE" id="PS00018">
    <property type="entry name" value="EF_HAND_1"/>
    <property type="match status" value="1"/>
</dbReference>
<accession>D2V4U3</accession>
<evidence type="ECO:0000256" key="3">
    <source>
        <dbReference type="ARBA" id="ARBA00022691"/>
    </source>
</evidence>
<dbReference type="AlphaFoldDB" id="D2V4U3"/>
<dbReference type="GO" id="GO:0008171">
    <property type="term" value="F:O-methyltransferase activity"/>
    <property type="evidence" value="ECO:0007669"/>
    <property type="project" value="InterPro"/>
</dbReference>
<dbReference type="RefSeq" id="XP_002680906.1">
    <property type="nucleotide sequence ID" value="XM_002680860.1"/>
</dbReference>
<dbReference type="PANTHER" id="PTHR10509:SF93">
    <property type="entry name" value="CATECHOL O-METHYLTRANSFERASE DOMAIN-CONTAINING PROTEIN 1"/>
    <property type="match status" value="1"/>
</dbReference>
<dbReference type="PANTHER" id="PTHR10509">
    <property type="entry name" value="O-METHYLTRANSFERASE-RELATED"/>
    <property type="match status" value="1"/>
</dbReference>
<dbReference type="InterPro" id="IPR002935">
    <property type="entry name" value="SAM_O-MeTrfase"/>
</dbReference>
<keyword evidence="1" id="KW-0489">Methyltransferase</keyword>
<sequence>MSTTLNIGGIKYRYLVEEPILNYVRQVGMREQSVLEELRKVTMEKLGLTGYMLSFPEQTQLLQMIIKLMGASNILDIGCFTGYSALSFALASENVGGKVVTLDISQEWTSIGKPYWEKAGVSDRINLRLQPALDSLKELEKEGQLFDFIYIDADKDNQLEYVEYAYKLLRQNGLLVIDNVIWSTKVMDKDDHSPGTDIIRQMNEQLHTDERWDISMQVIGDGATFLRKK</sequence>
<evidence type="ECO:0000256" key="1">
    <source>
        <dbReference type="ARBA" id="ARBA00022603"/>
    </source>
</evidence>
<dbReference type="InParanoid" id="D2V4U3"/>
<name>D2V4U3_NAEGR</name>
<dbReference type="eggNOG" id="KOG1663">
    <property type="taxonomic scope" value="Eukaryota"/>
</dbReference>
<keyword evidence="3" id="KW-0949">S-adenosyl-L-methionine</keyword>
<dbReference type="PROSITE" id="PS51682">
    <property type="entry name" value="SAM_OMT_I"/>
    <property type="match status" value="1"/>
</dbReference>
<dbReference type="GO" id="GO:0008757">
    <property type="term" value="F:S-adenosylmethionine-dependent methyltransferase activity"/>
    <property type="evidence" value="ECO:0007669"/>
    <property type="project" value="TreeGrafter"/>
</dbReference>
<organism evidence="6">
    <name type="scientific">Naegleria gruberi</name>
    <name type="common">Amoeba</name>
    <dbReference type="NCBI Taxonomy" id="5762"/>
    <lineage>
        <taxon>Eukaryota</taxon>
        <taxon>Discoba</taxon>
        <taxon>Heterolobosea</taxon>
        <taxon>Tetramitia</taxon>
        <taxon>Eutetramitia</taxon>
        <taxon>Vahlkampfiidae</taxon>
        <taxon>Naegleria</taxon>
    </lineage>
</organism>
<comment type="similarity">
    <text evidence="4">Belongs to the class I-like SAM-binding methyltransferase superfamily. Cation-dependent O-methyltransferase family.</text>
</comment>
<dbReference type="OrthoDB" id="10251242at2759"/>
<dbReference type="GO" id="GO:0032259">
    <property type="term" value="P:methylation"/>
    <property type="evidence" value="ECO:0007669"/>
    <property type="project" value="UniProtKB-KW"/>
</dbReference>
<evidence type="ECO:0000313" key="5">
    <source>
        <dbReference type="EMBL" id="EFC48162.1"/>
    </source>
</evidence>
<dbReference type="KEGG" id="ngr:NAEGRDRAFT_46719"/>
<dbReference type="VEuPathDB" id="AmoebaDB:NAEGRDRAFT_46719"/>
<evidence type="ECO:0000256" key="4">
    <source>
        <dbReference type="ARBA" id="ARBA00023453"/>
    </source>
</evidence>
<dbReference type="Proteomes" id="UP000006671">
    <property type="component" value="Unassembled WGS sequence"/>
</dbReference>
<proteinExistence type="inferred from homology"/>
<dbReference type="SUPFAM" id="SSF53335">
    <property type="entry name" value="S-adenosyl-L-methionine-dependent methyltransferases"/>
    <property type="match status" value="1"/>
</dbReference>
<evidence type="ECO:0000313" key="6">
    <source>
        <dbReference type="Proteomes" id="UP000006671"/>
    </source>
</evidence>
<dbReference type="CDD" id="cd02440">
    <property type="entry name" value="AdoMet_MTases"/>
    <property type="match status" value="1"/>
</dbReference>
<dbReference type="OMA" id="PAYFEWA"/>
<protein>
    <submittedName>
        <fullName evidence="5">Predicted protein</fullName>
    </submittedName>
</protein>
<dbReference type="InterPro" id="IPR050362">
    <property type="entry name" value="Cation-dep_OMT"/>
</dbReference>
<gene>
    <name evidence="5" type="ORF">NAEGRDRAFT_46719</name>
</gene>
<dbReference type="InterPro" id="IPR018247">
    <property type="entry name" value="EF_Hand_1_Ca_BS"/>
</dbReference>
<dbReference type="FunCoup" id="D2V4U3">
    <property type="interactions" value="75"/>
</dbReference>
<dbReference type="STRING" id="5762.D2V4U3"/>
<dbReference type="Gene3D" id="3.40.50.150">
    <property type="entry name" value="Vaccinia Virus protein VP39"/>
    <property type="match status" value="1"/>
</dbReference>
<dbReference type="GeneID" id="8860538"/>
<keyword evidence="2" id="KW-0808">Transferase</keyword>
<evidence type="ECO:0000256" key="2">
    <source>
        <dbReference type="ARBA" id="ARBA00022679"/>
    </source>
</evidence>
<reference evidence="5 6" key="1">
    <citation type="journal article" date="2010" name="Cell">
        <title>The genome of Naegleria gruberi illuminates early eukaryotic versatility.</title>
        <authorList>
            <person name="Fritz-Laylin L.K."/>
            <person name="Prochnik S.E."/>
            <person name="Ginger M.L."/>
            <person name="Dacks J.B."/>
            <person name="Carpenter M.L."/>
            <person name="Field M.C."/>
            <person name="Kuo A."/>
            <person name="Paredez A."/>
            <person name="Chapman J."/>
            <person name="Pham J."/>
            <person name="Shu S."/>
            <person name="Neupane R."/>
            <person name="Cipriano M."/>
            <person name="Mancuso J."/>
            <person name="Tu H."/>
            <person name="Salamov A."/>
            <person name="Lindquist E."/>
            <person name="Shapiro H."/>
            <person name="Lucas S."/>
            <person name="Grigoriev I.V."/>
            <person name="Cande W.Z."/>
            <person name="Fulton C."/>
            <person name="Rokhsar D.S."/>
            <person name="Dawson S.C."/>
        </authorList>
    </citation>
    <scope>NUCLEOTIDE SEQUENCE [LARGE SCALE GENOMIC DNA]</scope>
    <source>
        <strain evidence="5 6">NEG-M</strain>
    </source>
</reference>
<dbReference type="EMBL" id="GG738852">
    <property type="protein sequence ID" value="EFC48162.1"/>
    <property type="molecule type" value="Genomic_DNA"/>
</dbReference>
<dbReference type="Pfam" id="PF01596">
    <property type="entry name" value="Methyltransf_3"/>
    <property type="match status" value="1"/>
</dbReference>
<keyword evidence="6" id="KW-1185">Reference proteome</keyword>
<dbReference type="InterPro" id="IPR029063">
    <property type="entry name" value="SAM-dependent_MTases_sf"/>
</dbReference>